<sequence>MVTETERILQQKQPLLAEAEAAMRQEPVSMPEPEPEVEGWVACEACNQWRKVTVAYQERVEQEDIEFVCNMLPGLDCSMVSEFGVAE</sequence>
<dbReference type="Pfam" id="PF07496">
    <property type="entry name" value="zf-CW"/>
    <property type="match status" value="1"/>
</dbReference>
<evidence type="ECO:0000313" key="5">
    <source>
        <dbReference type="EMBL" id="KAF5836272.1"/>
    </source>
</evidence>
<evidence type="ECO:0000256" key="1">
    <source>
        <dbReference type="ARBA" id="ARBA00022723"/>
    </source>
</evidence>
<evidence type="ECO:0000256" key="2">
    <source>
        <dbReference type="ARBA" id="ARBA00022771"/>
    </source>
</evidence>
<proteinExistence type="predicted"/>
<dbReference type="Proteomes" id="UP000815325">
    <property type="component" value="Unassembled WGS sequence"/>
</dbReference>
<dbReference type="Gene3D" id="3.30.40.100">
    <property type="match status" value="1"/>
</dbReference>
<evidence type="ECO:0000259" key="4">
    <source>
        <dbReference type="PROSITE" id="PS51050"/>
    </source>
</evidence>
<evidence type="ECO:0000313" key="6">
    <source>
        <dbReference type="Proteomes" id="UP000815325"/>
    </source>
</evidence>
<feature type="domain" description="CW-type" evidence="4">
    <location>
        <begin position="34"/>
        <end position="85"/>
    </location>
</feature>
<dbReference type="InterPro" id="IPR011124">
    <property type="entry name" value="Znf_CW"/>
</dbReference>
<keyword evidence="3" id="KW-0862">Zinc</keyword>
<dbReference type="PROSITE" id="PS51050">
    <property type="entry name" value="ZF_CW"/>
    <property type="match status" value="1"/>
</dbReference>
<reference evidence="5" key="1">
    <citation type="submission" date="2017-08" db="EMBL/GenBank/DDBJ databases">
        <authorList>
            <person name="Polle J.E."/>
            <person name="Barry K."/>
            <person name="Cushman J."/>
            <person name="Schmutz J."/>
            <person name="Tran D."/>
            <person name="Hathwaick L.T."/>
            <person name="Yim W.C."/>
            <person name="Jenkins J."/>
            <person name="Mckie-Krisberg Z.M."/>
            <person name="Prochnik S."/>
            <person name="Lindquist E."/>
            <person name="Dockter R.B."/>
            <person name="Adam C."/>
            <person name="Molina H."/>
            <person name="Bunkerborg J."/>
            <person name="Jin E."/>
            <person name="Buchheim M."/>
            <person name="Magnuson J."/>
        </authorList>
    </citation>
    <scope>NUCLEOTIDE SEQUENCE</scope>
    <source>
        <strain evidence="5">CCAP 19/18</strain>
    </source>
</reference>
<evidence type="ECO:0000256" key="3">
    <source>
        <dbReference type="ARBA" id="ARBA00022833"/>
    </source>
</evidence>
<keyword evidence="1" id="KW-0479">Metal-binding</keyword>
<organism evidence="5 6">
    <name type="scientific">Dunaliella salina</name>
    <name type="common">Green alga</name>
    <name type="synonym">Protococcus salinus</name>
    <dbReference type="NCBI Taxonomy" id="3046"/>
    <lineage>
        <taxon>Eukaryota</taxon>
        <taxon>Viridiplantae</taxon>
        <taxon>Chlorophyta</taxon>
        <taxon>core chlorophytes</taxon>
        <taxon>Chlorophyceae</taxon>
        <taxon>CS clade</taxon>
        <taxon>Chlamydomonadales</taxon>
        <taxon>Dunaliellaceae</taxon>
        <taxon>Dunaliella</taxon>
    </lineage>
</organism>
<keyword evidence="6" id="KW-1185">Reference proteome</keyword>
<protein>
    <recommendedName>
        <fullName evidence="4">CW-type domain-containing protein</fullName>
    </recommendedName>
</protein>
<keyword evidence="2" id="KW-0863">Zinc-finger</keyword>
<name>A0ABQ7GNV6_DUNSA</name>
<gene>
    <name evidence="5" type="ORF">DUNSADRAFT_6180</name>
</gene>
<dbReference type="EMBL" id="MU069667">
    <property type="protein sequence ID" value="KAF5836272.1"/>
    <property type="molecule type" value="Genomic_DNA"/>
</dbReference>
<accession>A0ABQ7GNV6</accession>
<comment type="caution">
    <text evidence="5">The sequence shown here is derived from an EMBL/GenBank/DDBJ whole genome shotgun (WGS) entry which is preliminary data.</text>
</comment>